<dbReference type="AlphaFoldDB" id="B9XFS3"/>
<comment type="caution">
    <text evidence="1">The sequence shown here is derived from an EMBL/GenBank/DDBJ whole genome shotgun (WGS) entry which is preliminary data.</text>
</comment>
<evidence type="ECO:0000313" key="2">
    <source>
        <dbReference type="Proteomes" id="UP000003688"/>
    </source>
</evidence>
<gene>
    <name evidence="1" type="ORF">Cflav_PD4458</name>
</gene>
<name>B9XFS3_PEDPL</name>
<organism evidence="1 2">
    <name type="scientific">Pedosphaera parvula (strain Ellin514)</name>
    <dbReference type="NCBI Taxonomy" id="320771"/>
    <lineage>
        <taxon>Bacteria</taxon>
        <taxon>Pseudomonadati</taxon>
        <taxon>Verrucomicrobiota</taxon>
        <taxon>Pedosphaerae</taxon>
        <taxon>Pedosphaerales</taxon>
        <taxon>Pedosphaeraceae</taxon>
        <taxon>Pedosphaera</taxon>
    </lineage>
</organism>
<sequence>MKKIKVSEITNETIRKVAEEKKVSYGFVVAVDNLNPESKLYYFPWGQEVIDEAGTAFWPDAPEFAALKTRITTKPMTVMDVIKALRAVENKKAVVKIKVGETQSALSSIVSGEGTLVLS</sequence>
<dbReference type="RefSeq" id="WP_007414669.1">
    <property type="nucleotide sequence ID" value="NZ_ABOX02000010.1"/>
</dbReference>
<accession>B9XFS3</accession>
<keyword evidence="2" id="KW-1185">Reference proteome</keyword>
<dbReference type="Proteomes" id="UP000003688">
    <property type="component" value="Unassembled WGS sequence"/>
</dbReference>
<reference evidence="1 2" key="1">
    <citation type="journal article" date="2011" name="J. Bacteriol.">
        <title>Genome sequence of 'Pedosphaera parvula' Ellin514, an aerobic Verrucomicrobial isolate from pasture soil.</title>
        <authorList>
            <person name="Kant R."/>
            <person name="van Passel M.W."/>
            <person name="Sangwan P."/>
            <person name="Palva A."/>
            <person name="Lucas S."/>
            <person name="Copeland A."/>
            <person name="Lapidus A."/>
            <person name="Glavina Del Rio T."/>
            <person name="Dalin E."/>
            <person name="Tice H."/>
            <person name="Bruce D."/>
            <person name="Goodwin L."/>
            <person name="Pitluck S."/>
            <person name="Chertkov O."/>
            <person name="Larimer F.W."/>
            <person name="Land M.L."/>
            <person name="Hauser L."/>
            <person name="Brettin T.S."/>
            <person name="Detter J.C."/>
            <person name="Han S."/>
            <person name="de Vos W.M."/>
            <person name="Janssen P.H."/>
            <person name="Smidt H."/>
        </authorList>
    </citation>
    <scope>NUCLEOTIDE SEQUENCE [LARGE SCALE GENOMIC DNA]</scope>
    <source>
        <strain evidence="1 2">Ellin514</strain>
    </source>
</reference>
<protein>
    <submittedName>
        <fullName evidence="1">Uncharacterized protein</fullName>
    </submittedName>
</protein>
<dbReference type="EMBL" id="ABOX02000010">
    <property type="protein sequence ID" value="EEF61437.1"/>
    <property type="molecule type" value="Genomic_DNA"/>
</dbReference>
<evidence type="ECO:0000313" key="1">
    <source>
        <dbReference type="EMBL" id="EEF61437.1"/>
    </source>
</evidence>
<proteinExistence type="predicted"/>